<evidence type="ECO:0000313" key="1">
    <source>
        <dbReference type="EMBL" id="ABQ28934.1"/>
    </source>
</evidence>
<dbReference type="EMBL" id="CP000690">
    <property type="protein sequence ID" value="ABQ28934.1"/>
    <property type="molecule type" value="Genomic_DNA"/>
</dbReference>
<dbReference type="KEGG" id="acr:Acry_3322"/>
<gene>
    <name evidence="1" type="ordered locus">Acry_3322</name>
</gene>
<geneLocation type="plasmid" evidence="1 2">
    <name>pACRY02</name>
</geneLocation>
<dbReference type="HOGENOM" id="CLU_1014215_0_0_5"/>
<protein>
    <submittedName>
        <fullName evidence="1">Uncharacterized protein</fullName>
    </submittedName>
</protein>
<sequence length="274" mass="28700">MIDGQEHDVAAEIRIPLIEGAFFAARDRLASELATSGFDPHVAAAGANQIGEAILESPTQNEDAAWLIAAMAPAGIARRLAGTDARNTRAALIRDGIAPDIARAVVQIAPVSPRGPQAALRQLTRVADAMRVGMDAVVEAMRGRLVDSLAARGIVPKVAREISAALPKAAMRADLHLSEAIANQAAYVLETHPKLGAMSAVHGVIAYRRLGESAAMNQLIHDLRYAPAVAAAPEPMPAGVMEAIELSQRAVDANLANANRVYVEALDDSPKPGS</sequence>
<organism evidence="1 2">
    <name type="scientific">Acidiphilium cryptum (strain JF-5)</name>
    <dbReference type="NCBI Taxonomy" id="349163"/>
    <lineage>
        <taxon>Bacteria</taxon>
        <taxon>Pseudomonadati</taxon>
        <taxon>Pseudomonadota</taxon>
        <taxon>Alphaproteobacteria</taxon>
        <taxon>Acetobacterales</taxon>
        <taxon>Acidocellaceae</taxon>
        <taxon>Acidiphilium</taxon>
    </lineage>
</organism>
<name>A5FTK2_ACICJ</name>
<reference evidence="1 2" key="1">
    <citation type="submission" date="2007-05" db="EMBL/GenBank/DDBJ databases">
        <title>Complete sequence of plasmid2 pACRY02 of Acidiphilium cryptum JF-5.</title>
        <authorList>
            <consortium name="US DOE Joint Genome Institute"/>
            <person name="Copeland A."/>
            <person name="Lucas S."/>
            <person name="Lapidus A."/>
            <person name="Barry K."/>
            <person name="Detter J.C."/>
            <person name="Glavina del Rio T."/>
            <person name="Hammon N."/>
            <person name="Israni S."/>
            <person name="Dalin E."/>
            <person name="Tice H."/>
            <person name="Pitluck S."/>
            <person name="Sims D."/>
            <person name="Brettin T."/>
            <person name="Bruce D."/>
            <person name="Han C."/>
            <person name="Schmutz J."/>
            <person name="Larimer F."/>
            <person name="Land M."/>
            <person name="Hauser L."/>
            <person name="Kyrpides N."/>
            <person name="Kim E."/>
            <person name="Magnuson T."/>
            <person name="Richardson P."/>
        </authorList>
    </citation>
    <scope>NUCLEOTIDE SEQUENCE [LARGE SCALE GENOMIC DNA]</scope>
    <source>
        <strain evidence="2">JF-5</strain>
        <plasmid evidence="2">Plasmid pACRY02</plasmid>
    </source>
</reference>
<proteinExistence type="predicted"/>
<dbReference type="RefSeq" id="WP_011930719.1">
    <property type="nucleotide sequence ID" value="NC_009468.1"/>
</dbReference>
<keyword evidence="2" id="KW-1185">Reference proteome</keyword>
<dbReference type="AlphaFoldDB" id="A5FTK2"/>
<evidence type="ECO:0000313" key="2">
    <source>
        <dbReference type="Proteomes" id="UP000000245"/>
    </source>
</evidence>
<dbReference type="Proteomes" id="UP000000245">
    <property type="component" value="Plasmid pACRY02"/>
</dbReference>
<accession>A5FTK2</accession>
<keyword evidence="1" id="KW-0614">Plasmid</keyword>